<dbReference type="Pfam" id="PF07714">
    <property type="entry name" value="PK_Tyr_Ser-Thr"/>
    <property type="match status" value="1"/>
</dbReference>
<dbReference type="Gene3D" id="1.10.510.10">
    <property type="entry name" value="Transferase(Phosphotransferase) domain 1"/>
    <property type="match status" value="1"/>
</dbReference>
<dbReference type="AlphaFoldDB" id="A0A5S9F4H9"/>
<dbReference type="GO" id="GO:0005524">
    <property type="term" value="F:ATP binding"/>
    <property type="evidence" value="ECO:0007669"/>
    <property type="project" value="InterPro"/>
</dbReference>
<dbReference type="InterPro" id="IPR051043">
    <property type="entry name" value="Sulfatase_Mod_Factor_Kinase"/>
</dbReference>
<feature type="compositionally biased region" description="Basic and acidic residues" evidence="1">
    <location>
        <begin position="292"/>
        <end position="302"/>
    </location>
</feature>
<evidence type="ECO:0000313" key="4">
    <source>
        <dbReference type="Proteomes" id="UP000326354"/>
    </source>
</evidence>
<dbReference type="OrthoDB" id="9812426at2"/>
<feature type="region of interest" description="Disordered" evidence="1">
    <location>
        <begin position="268"/>
        <end position="307"/>
    </location>
</feature>
<dbReference type="SUPFAM" id="SSF56436">
    <property type="entry name" value="C-type lectin-like"/>
    <property type="match status" value="1"/>
</dbReference>
<keyword evidence="3" id="KW-0418">Kinase</keyword>
<dbReference type="GO" id="GO:0120147">
    <property type="term" value="F:formylglycine-generating oxidase activity"/>
    <property type="evidence" value="ECO:0007669"/>
    <property type="project" value="TreeGrafter"/>
</dbReference>
<dbReference type="RefSeq" id="WP_151969431.1">
    <property type="nucleotide sequence ID" value="NZ_AP019860.1"/>
</dbReference>
<dbReference type="GO" id="GO:0004672">
    <property type="term" value="F:protein kinase activity"/>
    <property type="evidence" value="ECO:0007669"/>
    <property type="project" value="InterPro"/>
</dbReference>
<reference evidence="3 4" key="1">
    <citation type="submission" date="2019-08" db="EMBL/GenBank/DDBJ databases">
        <title>Complete genome sequence of Candidatus Uab amorphum.</title>
        <authorList>
            <person name="Shiratori T."/>
            <person name="Suzuki S."/>
            <person name="Kakizawa Y."/>
            <person name="Ishida K."/>
        </authorList>
    </citation>
    <scope>NUCLEOTIDE SEQUENCE [LARGE SCALE GENOMIC DNA]</scope>
    <source>
        <strain evidence="3 4">SRT547</strain>
    </source>
</reference>
<feature type="domain" description="Protein kinase" evidence="2">
    <location>
        <begin position="13"/>
        <end position="282"/>
    </location>
</feature>
<dbReference type="InterPro" id="IPR042095">
    <property type="entry name" value="SUMF_sf"/>
</dbReference>
<dbReference type="Gene3D" id="3.90.1580.10">
    <property type="entry name" value="paralog of FGE (formylglycine-generating enzyme)"/>
    <property type="match status" value="1"/>
</dbReference>
<dbReference type="SUPFAM" id="SSF56112">
    <property type="entry name" value="Protein kinase-like (PK-like)"/>
    <property type="match status" value="1"/>
</dbReference>
<keyword evidence="4" id="KW-1185">Reference proteome</keyword>
<dbReference type="PANTHER" id="PTHR23150:SF19">
    <property type="entry name" value="FORMYLGLYCINE-GENERATING ENZYME"/>
    <property type="match status" value="1"/>
</dbReference>
<dbReference type="PANTHER" id="PTHR23150">
    <property type="entry name" value="SULFATASE MODIFYING FACTOR 1, 2"/>
    <property type="match status" value="1"/>
</dbReference>
<dbReference type="InterPro" id="IPR005532">
    <property type="entry name" value="SUMF_dom"/>
</dbReference>
<dbReference type="SMART" id="SM00220">
    <property type="entry name" value="S_TKc"/>
    <property type="match status" value="1"/>
</dbReference>
<dbReference type="Proteomes" id="UP000326354">
    <property type="component" value="Chromosome"/>
</dbReference>
<evidence type="ECO:0000259" key="2">
    <source>
        <dbReference type="PROSITE" id="PS50011"/>
    </source>
</evidence>
<dbReference type="EMBL" id="AP019860">
    <property type="protein sequence ID" value="BBM85321.1"/>
    <property type="molecule type" value="Genomic_DNA"/>
</dbReference>
<organism evidence="3 4">
    <name type="scientific">Uabimicrobium amorphum</name>
    <dbReference type="NCBI Taxonomy" id="2596890"/>
    <lineage>
        <taxon>Bacteria</taxon>
        <taxon>Pseudomonadati</taxon>
        <taxon>Planctomycetota</taxon>
        <taxon>Candidatus Uabimicrobiia</taxon>
        <taxon>Candidatus Uabimicrobiales</taxon>
        <taxon>Candidatus Uabimicrobiaceae</taxon>
        <taxon>Candidatus Uabimicrobium</taxon>
    </lineage>
</organism>
<feature type="region of interest" description="Disordered" evidence="1">
    <location>
        <begin position="320"/>
        <end position="454"/>
    </location>
</feature>
<protein>
    <submittedName>
        <fullName evidence="3">Serine/threonine-protein kinase pkn1</fullName>
    </submittedName>
</protein>
<dbReference type="InterPro" id="IPR000719">
    <property type="entry name" value="Prot_kinase_dom"/>
</dbReference>
<dbReference type="PROSITE" id="PS50011">
    <property type="entry name" value="PROTEIN_KINASE_DOM"/>
    <property type="match status" value="1"/>
</dbReference>
<dbReference type="Pfam" id="PF03781">
    <property type="entry name" value="FGE-sulfatase"/>
    <property type="match status" value="1"/>
</dbReference>
<dbReference type="InterPro" id="IPR001245">
    <property type="entry name" value="Ser-Thr/Tyr_kinase_cat_dom"/>
</dbReference>
<proteinExistence type="predicted"/>
<dbReference type="InterPro" id="IPR016187">
    <property type="entry name" value="CTDL_fold"/>
</dbReference>
<name>A0A5S9F4H9_UABAM</name>
<dbReference type="KEGG" id="uam:UABAM_03687"/>
<accession>A0A5S9F4H9</accession>
<feature type="compositionally biased region" description="Basic and acidic residues" evidence="1">
    <location>
        <begin position="407"/>
        <end position="421"/>
    </location>
</feature>
<evidence type="ECO:0000313" key="3">
    <source>
        <dbReference type="EMBL" id="BBM85321.1"/>
    </source>
</evidence>
<sequence>MNTSLLHQEIHGYFVDRLEKQDDQGTTYYGFDVDDSYPVAIKTINFISDDHFHHLAKLKDLSHNNLTNVHEVEIWEDDSLIIIRDWVDSKSLHQVLQEKSYSLLESINILKNNLLGISYLHKQDYFHGNLTLHNIFEWESNSILLTDFGLRCTEDYAFQDDINFLHKLFYKLIVGDPDVEEFDDILLEKKLSEHIPMEKVESRITVMKYYENLKDMVFKDMRSALIDLQPVIGCVYDLQENDDSDNGQKIETGKLRRTRTLKKVGRTSTLKKMQRTGVMPQIESTRKRKRKDYGIQRNKEESSGILENSASDLELSKKKTVSLNNDSAEWEEYTKEVNEEDDFPDFRLSTEVSSPLDPEVVSKAIGDLNEPAEESPQETSEQQKFVDEDFSEFQLSSQATQQLPQQKKFDDEDFSEFRLSTEKNSVAELSAVEEEEPQSSPEEAKEEKPSNTDVVFEDAQSKDISFKHIDLNKNDVPVQNPTTKKSIKSYIPNVEKQPSQTAQQENEKPRTVKLDEKAKYEVLRQHTSNLLKDVDGTGTYVMPKPVKKEYQRKRAKYVWFSGIAIFIMAFTYIKLQTDFDIHTAMKAVFGNGGNDPSQTVDPKTKGWFDEIMPKGIIKGKKKGEYLWTADQSIMVYIPAGKFWRGSNAGKKQEQPERLIFLSAYYIDKYELSNAQFRQFVAQTKRKSTKYLSHKKLGEDERPVVSLSWHDAHAYAQWAKKRLPTEAEWEKAAKGGIKISRYQEGHFMTIDNTIAKRVYPWGNRYKKNNANMRKKKGGPSFVSSFLTGRSPYGCHNMLGNVWEWCADYYQTGYYNSSPIKDPQGPEKKMKYRVCRGGAWSSNKVYTFTRRGLQPEQTKVYVGARFVVTGTKNE</sequence>
<dbReference type="InterPro" id="IPR011009">
    <property type="entry name" value="Kinase-like_dom_sf"/>
</dbReference>
<gene>
    <name evidence="3" type="ORF">UABAM_03687</name>
</gene>
<feature type="compositionally biased region" description="Polar residues" evidence="1">
    <location>
        <begin position="393"/>
        <end position="405"/>
    </location>
</feature>
<keyword evidence="3" id="KW-0808">Transferase</keyword>
<evidence type="ECO:0000256" key="1">
    <source>
        <dbReference type="SAM" id="MobiDB-lite"/>
    </source>
</evidence>